<sequence>MEYIIRQKKKIYYTYIDSSSKKAYNSYSRYDGQWFSEDIALVNLMQKNPEDSWLQKTGKNIKRCQVLFFCLLGVLIIIGVLSKIYGWM</sequence>
<name>A0ABW5NXH1_9FLAO</name>
<reference evidence="3" key="1">
    <citation type="journal article" date="2019" name="Int. J. Syst. Evol. Microbiol.">
        <title>The Global Catalogue of Microorganisms (GCM) 10K type strain sequencing project: providing services to taxonomists for standard genome sequencing and annotation.</title>
        <authorList>
            <consortium name="The Broad Institute Genomics Platform"/>
            <consortium name="The Broad Institute Genome Sequencing Center for Infectious Disease"/>
            <person name="Wu L."/>
            <person name="Ma J."/>
        </authorList>
    </citation>
    <scope>NUCLEOTIDE SEQUENCE [LARGE SCALE GENOMIC DNA]</scope>
    <source>
        <strain evidence="3">KCTC 42107</strain>
    </source>
</reference>
<feature type="transmembrane region" description="Helical" evidence="1">
    <location>
        <begin position="66"/>
        <end position="85"/>
    </location>
</feature>
<protein>
    <submittedName>
        <fullName evidence="2">Uncharacterized protein</fullName>
    </submittedName>
</protein>
<keyword evidence="1" id="KW-0472">Membrane</keyword>
<evidence type="ECO:0000313" key="2">
    <source>
        <dbReference type="EMBL" id="MFD2603741.1"/>
    </source>
</evidence>
<keyword evidence="3" id="KW-1185">Reference proteome</keyword>
<evidence type="ECO:0000313" key="3">
    <source>
        <dbReference type="Proteomes" id="UP001597480"/>
    </source>
</evidence>
<evidence type="ECO:0000256" key="1">
    <source>
        <dbReference type="SAM" id="Phobius"/>
    </source>
</evidence>
<gene>
    <name evidence="2" type="ORF">ACFSR3_16880</name>
</gene>
<proteinExistence type="predicted"/>
<dbReference type="Proteomes" id="UP001597480">
    <property type="component" value="Unassembled WGS sequence"/>
</dbReference>
<accession>A0ABW5NXH1</accession>
<dbReference type="EMBL" id="JBHUMD010000030">
    <property type="protein sequence ID" value="MFD2603741.1"/>
    <property type="molecule type" value="Genomic_DNA"/>
</dbReference>
<dbReference type="RefSeq" id="WP_379822686.1">
    <property type="nucleotide sequence ID" value="NZ_JBHUMD010000030.1"/>
</dbReference>
<comment type="caution">
    <text evidence="2">The sequence shown here is derived from an EMBL/GenBank/DDBJ whole genome shotgun (WGS) entry which is preliminary data.</text>
</comment>
<keyword evidence="1" id="KW-0812">Transmembrane</keyword>
<organism evidence="2 3">
    <name type="scientific">Flavobacterium suzhouense</name>
    <dbReference type="NCBI Taxonomy" id="1529638"/>
    <lineage>
        <taxon>Bacteria</taxon>
        <taxon>Pseudomonadati</taxon>
        <taxon>Bacteroidota</taxon>
        <taxon>Flavobacteriia</taxon>
        <taxon>Flavobacteriales</taxon>
        <taxon>Flavobacteriaceae</taxon>
        <taxon>Flavobacterium</taxon>
    </lineage>
</organism>
<keyword evidence="1" id="KW-1133">Transmembrane helix</keyword>